<dbReference type="AlphaFoldDB" id="A0A133ZV46"/>
<accession>A0A133ZV46</accession>
<dbReference type="STRING" id="467210.HMPREF1866_00915"/>
<keyword evidence="3" id="KW-1185">Reference proteome</keyword>
<protein>
    <submittedName>
        <fullName evidence="2">Uncharacterized protein</fullName>
    </submittedName>
</protein>
<comment type="caution">
    <text evidence="2">The sequence shown here is derived from an EMBL/GenBank/DDBJ whole genome shotgun (WGS) entry which is preliminary data.</text>
</comment>
<organism evidence="2 3">
    <name type="scientific">Lachnoanaerobaculum saburreum</name>
    <dbReference type="NCBI Taxonomy" id="467210"/>
    <lineage>
        <taxon>Bacteria</taxon>
        <taxon>Bacillati</taxon>
        <taxon>Bacillota</taxon>
        <taxon>Clostridia</taxon>
        <taxon>Lachnospirales</taxon>
        <taxon>Lachnospiraceae</taxon>
        <taxon>Lachnoanaerobaculum</taxon>
    </lineage>
</organism>
<proteinExistence type="predicted"/>
<sequence>MSLKEEFMKITTYEEWDRRRDEFRWLDAGDMEIRKHLNELYPRLQHSIYDSKGILTEVYPKPKEGEDPKKGDGGRLYI</sequence>
<name>A0A133ZV46_9FIRM</name>
<dbReference type="RefSeq" id="WP_060930792.1">
    <property type="nucleotide sequence ID" value="NZ_KQ959795.1"/>
</dbReference>
<dbReference type="PATRIC" id="fig|467210.3.peg.903"/>
<dbReference type="Proteomes" id="UP000070394">
    <property type="component" value="Unassembled WGS sequence"/>
</dbReference>
<evidence type="ECO:0000313" key="2">
    <source>
        <dbReference type="EMBL" id="KXB59312.1"/>
    </source>
</evidence>
<evidence type="ECO:0000256" key="1">
    <source>
        <dbReference type="SAM" id="MobiDB-lite"/>
    </source>
</evidence>
<feature type="region of interest" description="Disordered" evidence="1">
    <location>
        <begin position="59"/>
        <end position="78"/>
    </location>
</feature>
<dbReference type="EMBL" id="LSDA01000035">
    <property type="protein sequence ID" value="KXB59312.1"/>
    <property type="molecule type" value="Genomic_DNA"/>
</dbReference>
<feature type="compositionally biased region" description="Basic and acidic residues" evidence="1">
    <location>
        <begin position="60"/>
        <end position="78"/>
    </location>
</feature>
<gene>
    <name evidence="2" type="ORF">HMPREF1866_00915</name>
</gene>
<reference evidence="3" key="1">
    <citation type="submission" date="2016-01" db="EMBL/GenBank/DDBJ databases">
        <authorList>
            <person name="Mitreva M."/>
            <person name="Pepin K.H."/>
            <person name="Mihindukulasuriya K.A."/>
            <person name="Fulton R."/>
            <person name="Fronick C."/>
            <person name="O'Laughlin M."/>
            <person name="Miner T."/>
            <person name="Herter B."/>
            <person name="Rosa B.A."/>
            <person name="Cordes M."/>
            <person name="Tomlinson C."/>
            <person name="Wollam A."/>
            <person name="Palsikar V.B."/>
            <person name="Mardis E.R."/>
            <person name="Wilson R.K."/>
        </authorList>
    </citation>
    <scope>NUCLEOTIDE SEQUENCE [LARGE SCALE GENOMIC DNA]</scope>
    <source>
        <strain evidence="3">DNF00896</strain>
    </source>
</reference>
<evidence type="ECO:0000313" key="3">
    <source>
        <dbReference type="Proteomes" id="UP000070394"/>
    </source>
</evidence>